<dbReference type="InterPro" id="IPR008220">
    <property type="entry name" value="HAT_MetX-like"/>
</dbReference>
<dbReference type="Gene3D" id="3.30.43.10">
    <property type="entry name" value="Uridine Diphospho-n-acetylenolpyruvylglucosamine Reductase, domain 2"/>
    <property type="match status" value="1"/>
</dbReference>
<dbReference type="GO" id="GO:0008720">
    <property type="term" value="F:D-lactate dehydrogenase (NAD+) activity"/>
    <property type="evidence" value="ECO:0007669"/>
    <property type="project" value="TreeGrafter"/>
</dbReference>
<dbReference type="InterPro" id="IPR016167">
    <property type="entry name" value="FAD-bd_PCMH_sub1"/>
</dbReference>
<feature type="region of interest" description="Disordered" evidence="11">
    <location>
        <begin position="923"/>
        <end position="944"/>
    </location>
</feature>
<keyword evidence="5" id="KW-0285">Flavoprotein</keyword>
<dbReference type="GO" id="GO:1903457">
    <property type="term" value="P:lactate catabolic process"/>
    <property type="evidence" value="ECO:0007669"/>
    <property type="project" value="TreeGrafter"/>
</dbReference>
<accession>C1N2Q8</accession>
<dbReference type="Gene3D" id="1.10.45.10">
    <property type="entry name" value="Vanillyl-alcohol Oxidase, Chain A, domain 4"/>
    <property type="match status" value="1"/>
</dbReference>
<protein>
    <recommendedName>
        <fullName evidence="10">D-lactate dehydrogenase (cytochrome)</fullName>
        <ecNumber evidence="10">1.1.2.4</ecNumber>
    </recommendedName>
</protein>
<evidence type="ECO:0000313" key="14">
    <source>
        <dbReference type="Proteomes" id="UP000001876"/>
    </source>
</evidence>
<evidence type="ECO:0000256" key="7">
    <source>
        <dbReference type="ARBA" id="ARBA00022946"/>
    </source>
</evidence>
<gene>
    <name evidence="13" type="ORF">MICPUCDRAFT_70871</name>
</gene>
<dbReference type="InterPro" id="IPR004113">
    <property type="entry name" value="FAD-bd_oxidored_4_C"/>
</dbReference>
<reference evidence="13 14" key="1">
    <citation type="journal article" date="2009" name="Science">
        <title>Green evolution and dynamic adaptations revealed by genomes of the marine picoeukaryotes Micromonas.</title>
        <authorList>
            <person name="Worden A.Z."/>
            <person name="Lee J.H."/>
            <person name="Mock T."/>
            <person name="Rouze P."/>
            <person name="Simmons M.P."/>
            <person name="Aerts A.L."/>
            <person name="Allen A.E."/>
            <person name="Cuvelier M.L."/>
            <person name="Derelle E."/>
            <person name="Everett M.V."/>
            <person name="Foulon E."/>
            <person name="Grimwood J."/>
            <person name="Gundlach H."/>
            <person name="Henrissat B."/>
            <person name="Napoli C."/>
            <person name="McDonald S.M."/>
            <person name="Parker M.S."/>
            <person name="Rombauts S."/>
            <person name="Salamov A."/>
            <person name="Von Dassow P."/>
            <person name="Badger J.H."/>
            <person name="Coutinho P.M."/>
            <person name="Demir E."/>
            <person name="Dubchak I."/>
            <person name="Gentemann C."/>
            <person name="Eikrem W."/>
            <person name="Gready J.E."/>
            <person name="John U."/>
            <person name="Lanier W."/>
            <person name="Lindquist E.A."/>
            <person name="Lucas S."/>
            <person name="Mayer K.F."/>
            <person name="Moreau H."/>
            <person name="Not F."/>
            <person name="Otillar R."/>
            <person name="Panaud O."/>
            <person name="Pangilinan J."/>
            <person name="Paulsen I."/>
            <person name="Piegu B."/>
            <person name="Poliakov A."/>
            <person name="Robbens S."/>
            <person name="Schmutz J."/>
            <person name="Toulza E."/>
            <person name="Wyss T."/>
            <person name="Zelensky A."/>
            <person name="Zhou K."/>
            <person name="Armbrust E.V."/>
            <person name="Bhattacharya D."/>
            <person name="Goodenough U.W."/>
            <person name="Van de Peer Y."/>
            <person name="Grigoriev I.V."/>
        </authorList>
    </citation>
    <scope>NUCLEOTIDE SEQUENCE [LARGE SCALE GENOMIC DNA]</scope>
    <source>
        <strain evidence="13 14">CCMP1545</strain>
    </source>
</reference>
<feature type="compositionally biased region" description="Basic and acidic residues" evidence="11">
    <location>
        <begin position="238"/>
        <end position="259"/>
    </location>
</feature>
<evidence type="ECO:0000256" key="6">
    <source>
        <dbReference type="ARBA" id="ARBA00022827"/>
    </source>
</evidence>
<dbReference type="InterPro" id="IPR016166">
    <property type="entry name" value="FAD-bd_PCMH"/>
</dbReference>
<dbReference type="EMBL" id="GG663745">
    <property type="protein sequence ID" value="EEH53629.1"/>
    <property type="molecule type" value="Genomic_DNA"/>
</dbReference>
<dbReference type="Gene3D" id="3.40.50.1820">
    <property type="entry name" value="alpha/beta hydrolase"/>
    <property type="match status" value="1"/>
</dbReference>
<keyword evidence="9" id="KW-0496">Mitochondrion</keyword>
<evidence type="ECO:0000256" key="3">
    <source>
        <dbReference type="ARBA" id="ARBA00006886"/>
    </source>
</evidence>
<proteinExistence type="inferred from homology"/>
<keyword evidence="7" id="KW-0809">Transit peptide</keyword>
<keyword evidence="8" id="KW-0560">Oxidoreductase</keyword>
<dbReference type="OMA" id="HEWWGEM"/>
<dbReference type="Pfam" id="PF01565">
    <property type="entry name" value="FAD_binding_4"/>
    <property type="match status" value="1"/>
</dbReference>
<dbReference type="FunFam" id="3.30.70.2740:FF:000001">
    <property type="entry name" value="D-lactate dehydrogenase mitochondrial"/>
    <property type="match status" value="1"/>
</dbReference>
<dbReference type="Gene3D" id="3.30.465.10">
    <property type="match status" value="1"/>
</dbReference>
<dbReference type="GO" id="GO:0004458">
    <property type="term" value="F:D-lactate dehydrogenase (cytochrome) activity"/>
    <property type="evidence" value="ECO:0007669"/>
    <property type="project" value="UniProtKB-EC"/>
</dbReference>
<evidence type="ECO:0000259" key="12">
    <source>
        <dbReference type="PROSITE" id="PS51387"/>
    </source>
</evidence>
<comment type="similarity">
    <text evidence="4">Belongs to the FAD-binding oxidoreductase/transferase type 4 family.</text>
</comment>
<comment type="subcellular location">
    <subcellularLocation>
        <location evidence="2">Mitochondrion</location>
    </subcellularLocation>
</comment>
<dbReference type="InterPro" id="IPR016171">
    <property type="entry name" value="Vanillyl_alc_oxidase_C-sub2"/>
</dbReference>
<dbReference type="InterPro" id="IPR006094">
    <property type="entry name" value="Oxid_FAD_bind_N"/>
</dbReference>
<dbReference type="InterPro" id="IPR036318">
    <property type="entry name" value="FAD-bd_PCMH-like_sf"/>
</dbReference>
<evidence type="ECO:0000256" key="9">
    <source>
        <dbReference type="ARBA" id="ARBA00023128"/>
    </source>
</evidence>
<dbReference type="HAMAP" id="MF_00296">
    <property type="entry name" value="MetX_acyltransf"/>
    <property type="match status" value="1"/>
</dbReference>
<dbReference type="AlphaFoldDB" id="C1N2Q8"/>
<comment type="cofactor">
    <cofactor evidence="1">
        <name>FAD</name>
        <dbReference type="ChEBI" id="CHEBI:57692"/>
    </cofactor>
</comment>
<comment type="similarity">
    <text evidence="3">Belongs to the AB hydrolase superfamily. MetX family.</text>
</comment>
<keyword evidence="13" id="KW-0808">Transferase</keyword>
<dbReference type="EC" id="1.1.2.4" evidence="10"/>
<dbReference type="InterPro" id="IPR016169">
    <property type="entry name" value="FAD-bd_PCMH_sub2"/>
</dbReference>
<dbReference type="Gene3D" id="3.30.70.2740">
    <property type="match status" value="1"/>
</dbReference>
<dbReference type="eggNOG" id="KOG1231">
    <property type="taxonomic scope" value="Eukaryota"/>
</dbReference>
<dbReference type="SUPFAM" id="SSF56176">
    <property type="entry name" value="FAD-binding/transporter-associated domain-like"/>
    <property type="match status" value="1"/>
</dbReference>
<dbReference type="Pfam" id="PF00561">
    <property type="entry name" value="Abhydrolase_1"/>
    <property type="match status" value="1"/>
</dbReference>
<dbReference type="InterPro" id="IPR029058">
    <property type="entry name" value="AB_hydrolase_fold"/>
</dbReference>
<dbReference type="RefSeq" id="XP_003061917.1">
    <property type="nucleotide sequence ID" value="XM_003061871.1"/>
</dbReference>
<feature type="domain" description="FAD-binding PCMH-type" evidence="12">
    <location>
        <begin position="482"/>
        <end position="670"/>
    </location>
</feature>
<dbReference type="PROSITE" id="PS51387">
    <property type="entry name" value="FAD_PCMH"/>
    <property type="match status" value="1"/>
</dbReference>
<evidence type="ECO:0000256" key="1">
    <source>
        <dbReference type="ARBA" id="ARBA00001974"/>
    </source>
</evidence>
<organism evidence="14">
    <name type="scientific">Micromonas pusilla (strain CCMP1545)</name>
    <name type="common">Picoplanktonic green alga</name>
    <dbReference type="NCBI Taxonomy" id="564608"/>
    <lineage>
        <taxon>Eukaryota</taxon>
        <taxon>Viridiplantae</taxon>
        <taxon>Chlorophyta</taxon>
        <taxon>Mamiellophyceae</taxon>
        <taxon>Mamiellales</taxon>
        <taxon>Mamiellaceae</taxon>
        <taxon>Micromonas</taxon>
    </lineage>
</organism>
<evidence type="ECO:0000256" key="11">
    <source>
        <dbReference type="SAM" id="MobiDB-lite"/>
    </source>
</evidence>
<dbReference type="InterPro" id="IPR000073">
    <property type="entry name" value="AB_hydrolase_1"/>
</dbReference>
<dbReference type="STRING" id="564608.C1N2Q8"/>
<dbReference type="NCBIfam" id="TIGR01392">
    <property type="entry name" value="homoserO_Ac_trn"/>
    <property type="match status" value="1"/>
</dbReference>
<dbReference type="Pfam" id="PF02913">
    <property type="entry name" value="FAD-oxidase_C"/>
    <property type="match status" value="1"/>
</dbReference>
<evidence type="ECO:0000256" key="5">
    <source>
        <dbReference type="ARBA" id="ARBA00022630"/>
    </source>
</evidence>
<evidence type="ECO:0000256" key="10">
    <source>
        <dbReference type="ARBA" id="ARBA00038897"/>
    </source>
</evidence>
<dbReference type="Proteomes" id="UP000001876">
    <property type="component" value="Unassembled WGS sequence"/>
</dbReference>
<dbReference type="PANTHER" id="PTHR11748">
    <property type="entry name" value="D-LACTATE DEHYDROGENASE"/>
    <property type="match status" value="1"/>
</dbReference>
<evidence type="ECO:0000256" key="2">
    <source>
        <dbReference type="ARBA" id="ARBA00004173"/>
    </source>
</evidence>
<feature type="region of interest" description="Disordered" evidence="11">
    <location>
        <begin position="238"/>
        <end position="281"/>
    </location>
</feature>
<dbReference type="GO" id="GO:0071949">
    <property type="term" value="F:FAD binding"/>
    <property type="evidence" value="ECO:0007669"/>
    <property type="project" value="InterPro"/>
</dbReference>
<keyword evidence="14" id="KW-1185">Reference proteome</keyword>
<dbReference type="SUPFAM" id="SSF55103">
    <property type="entry name" value="FAD-linked oxidases, C-terminal domain"/>
    <property type="match status" value="1"/>
</dbReference>
<sequence>MGDDDGGDHMKDAGLGLPPGVKTRVFPSLELENGAVLRDVVCAYSTYGELSATRDNVVVVGHSLTSNSCVHEWWGEMLGDGAHFAMNTREDFVVCVNYLGSPYGTASPITMNPATPGRPYGADFPTPCTIRDNVRLQKMLLDAMGVAGVKLAIGGSMGCMLALEWGASYPSFVSELCLIAGCGRHSDWATGIGECERFAIMADGRWNGGEYDARDPPLGGLAAARMTAMLTYRSPAGADEKFGRRDASGTDAKGTRDATKNQATKPPAHPELGVASHSNENATTAKSLPFTAVESYLQYQGRKFTRRFDANCYVQLTYTLDSHDVSRGREGSYEDVMRGITQQSMVVGITSDVLYPFHLQREMVRTLPNSRMFAIDSVHGHDGFLLEIDGLNKAVRAFRDEGATTTTTTTGENLRGNAFADDANPDYDRDPLPPAPSYGAVNDGFVAALRSVCVEFDRDGFNRVLTSAAEKKPYAGDMGHHPRATPDVVVLPSSTAETAKIVRLCYERRVPVVTRGAGTGLEGGCVPYDGGLVLDTSLLKARSVTVSHCLLKTTRMVPGEQLAVVGAGVLKNELDAFLKPHGLLFGPDPSSNPSIGGMASTGGSGMSTLKYGTSKENVRSMTVVTPSGRVIQTRRAVRKSSTGYELNALYLGAEGTLGVITELTVRLFPRPTVRCGAVATFPDVASAAKTVVDAVGANLQTLLRCELMNDEGIECTNVVFKTTLARAPTLFLEFVGNDREAAEKDWRAMAEMAKKNHATKLDFAADGEALDELWDARRGCYLGAMRYRGIKEGNPKKKEHVYVGDVCVPTSKLAACVSETEADFKAAGFPCVMCAHISDGNFHCLIPYAPEEEAKLMKLNDKVIARAIAYGGAASGEHGVGIGKMKHVLWEHGPFHVDAQRRIKRALDPRMIMNPGKIFAAEPTEEERAARRRHMVGGGTGSKL</sequence>
<keyword evidence="6" id="KW-0274">FAD</keyword>
<dbReference type="KEGG" id="mpp:MICPUCDRAFT_70871"/>
<dbReference type="FunFam" id="1.10.45.10:FF:000001">
    <property type="entry name" value="D-lactate dehydrogenase mitochondrial"/>
    <property type="match status" value="1"/>
</dbReference>
<dbReference type="OrthoDB" id="5332616at2759"/>
<evidence type="ECO:0000256" key="8">
    <source>
        <dbReference type="ARBA" id="ARBA00023002"/>
    </source>
</evidence>
<evidence type="ECO:0000256" key="4">
    <source>
        <dbReference type="ARBA" id="ARBA00008000"/>
    </source>
</evidence>
<name>C1N2Q8_MICPC</name>
<dbReference type="GeneID" id="9687568"/>
<feature type="region of interest" description="Disordered" evidence="11">
    <location>
        <begin position="403"/>
        <end position="434"/>
    </location>
</feature>
<dbReference type="PANTHER" id="PTHR11748:SF111">
    <property type="entry name" value="D-LACTATE DEHYDROGENASE, MITOCHONDRIAL-RELATED"/>
    <property type="match status" value="1"/>
</dbReference>
<dbReference type="InterPro" id="IPR016164">
    <property type="entry name" value="FAD-linked_Oxase-like_C"/>
</dbReference>
<dbReference type="GO" id="GO:0016747">
    <property type="term" value="F:acyltransferase activity, transferring groups other than amino-acyl groups"/>
    <property type="evidence" value="ECO:0007669"/>
    <property type="project" value="InterPro"/>
</dbReference>
<evidence type="ECO:0000313" key="13">
    <source>
        <dbReference type="EMBL" id="EEH53629.1"/>
    </source>
</evidence>
<dbReference type="SUPFAM" id="SSF53474">
    <property type="entry name" value="alpha/beta-Hydrolases"/>
    <property type="match status" value="1"/>
</dbReference>
<dbReference type="GO" id="GO:0005739">
    <property type="term" value="C:mitochondrion"/>
    <property type="evidence" value="ECO:0007669"/>
    <property type="project" value="UniProtKB-SubCell"/>
</dbReference>